<dbReference type="AlphaFoldDB" id="A0A7Y9RUH6"/>
<proteinExistence type="predicted"/>
<dbReference type="InterPro" id="IPR058593">
    <property type="entry name" value="ARB_07466-like_C"/>
</dbReference>
<evidence type="ECO:0000259" key="3">
    <source>
        <dbReference type="Pfam" id="PF26571"/>
    </source>
</evidence>
<keyword evidence="5" id="KW-1185">Reference proteome</keyword>
<evidence type="ECO:0000256" key="2">
    <source>
        <dbReference type="SAM" id="Phobius"/>
    </source>
</evidence>
<accession>A0A7Y9RUH6</accession>
<keyword evidence="2" id="KW-1133">Transmembrane helix</keyword>
<dbReference type="Proteomes" id="UP000544110">
    <property type="component" value="Unassembled WGS sequence"/>
</dbReference>
<evidence type="ECO:0000313" key="5">
    <source>
        <dbReference type="Proteomes" id="UP000544110"/>
    </source>
</evidence>
<protein>
    <recommendedName>
        <fullName evidence="3">ARB-07466-like C-terminal domain-containing protein</fullName>
    </recommendedName>
</protein>
<sequence length="323" mass="34023">MADIRHERDTAARHEDHPTAPAAGTTPGSGRRFRRPSRAALVAAPVAVVATAATVAVGVVGSGSATPLPVAAQDSVVVGEPLERVVPVSRAGQRQPGLQRAYDRNARRVARAEAREAAARATRKAVAAADTRLWTTAPLNLWTLPGGDARKVGTLAEGRKVLVTGRAAQGREEVVVKGLSRWVTAGYLTSEEPAPPVEEVAARAAAGDATCSNGTSVSPGVSPNVAKVHAATCAAFPQITSYGDFRSDGEHSQGIALDIMVSGDLGWQVAEYLRANHAELGISYLIYAQKIWSVERSGEGWRGMEDRGSTTANHYDHVHVTTY</sequence>
<dbReference type="RefSeq" id="WP_179517981.1">
    <property type="nucleotide sequence ID" value="NZ_JACCAC010000001.1"/>
</dbReference>
<keyword evidence="2" id="KW-0812">Transmembrane</keyword>
<feature type="transmembrane region" description="Helical" evidence="2">
    <location>
        <begin position="39"/>
        <end position="60"/>
    </location>
</feature>
<feature type="compositionally biased region" description="Basic and acidic residues" evidence="1">
    <location>
        <begin position="1"/>
        <end position="18"/>
    </location>
</feature>
<comment type="caution">
    <text evidence="4">The sequence shown here is derived from an EMBL/GenBank/DDBJ whole genome shotgun (WGS) entry which is preliminary data.</text>
</comment>
<feature type="domain" description="ARB-07466-like C-terminal" evidence="3">
    <location>
        <begin position="218"/>
        <end position="315"/>
    </location>
</feature>
<evidence type="ECO:0000256" key="1">
    <source>
        <dbReference type="SAM" id="MobiDB-lite"/>
    </source>
</evidence>
<evidence type="ECO:0000313" key="4">
    <source>
        <dbReference type="EMBL" id="NYG55561.1"/>
    </source>
</evidence>
<name>A0A7Y9RUH6_9ACTN</name>
<dbReference type="EMBL" id="JACCAC010000001">
    <property type="protein sequence ID" value="NYG55561.1"/>
    <property type="molecule type" value="Genomic_DNA"/>
</dbReference>
<reference evidence="4 5" key="1">
    <citation type="submission" date="2020-07" db="EMBL/GenBank/DDBJ databases">
        <title>Sequencing the genomes of 1000 actinobacteria strains.</title>
        <authorList>
            <person name="Klenk H.-P."/>
        </authorList>
    </citation>
    <scope>NUCLEOTIDE SEQUENCE [LARGE SCALE GENOMIC DNA]</scope>
    <source>
        <strain evidence="4 5">DSM 24552</strain>
    </source>
</reference>
<feature type="region of interest" description="Disordered" evidence="1">
    <location>
        <begin position="1"/>
        <end position="34"/>
    </location>
</feature>
<organism evidence="4 5">
    <name type="scientific">Nocardioides perillae</name>
    <dbReference type="NCBI Taxonomy" id="1119534"/>
    <lineage>
        <taxon>Bacteria</taxon>
        <taxon>Bacillati</taxon>
        <taxon>Actinomycetota</taxon>
        <taxon>Actinomycetes</taxon>
        <taxon>Propionibacteriales</taxon>
        <taxon>Nocardioidaceae</taxon>
        <taxon>Nocardioides</taxon>
    </lineage>
</organism>
<keyword evidence="2" id="KW-0472">Membrane</keyword>
<dbReference type="Pfam" id="PF26571">
    <property type="entry name" value="VldE"/>
    <property type="match status" value="1"/>
</dbReference>
<gene>
    <name evidence="4" type="ORF">BJ989_001865</name>
</gene>